<keyword evidence="1" id="KW-0175">Coiled coil</keyword>
<evidence type="ECO:0000313" key="3">
    <source>
        <dbReference type="Proteomes" id="UP000005270"/>
    </source>
</evidence>
<dbReference type="NCBIfam" id="TIGR03879">
    <property type="entry name" value="near_KaiC_dom"/>
    <property type="match status" value="1"/>
</dbReference>
<dbReference type="eggNOG" id="arCOG00921">
    <property type="taxonomic scope" value="Archaea"/>
</dbReference>
<dbReference type="AlphaFoldDB" id="I3TG37"/>
<dbReference type="KEGG" id="thg:TCELL_1302"/>
<protein>
    <submittedName>
        <fullName evidence="2">Transcriptional regulator protein</fullName>
    </submittedName>
</protein>
<name>I3TG37_THEC1</name>
<dbReference type="PANTHER" id="PTHR40727:SF1">
    <property type="entry name" value="BACTERIO-OPSIN ACTIVATOR"/>
    <property type="match status" value="1"/>
</dbReference>
<dbReference type="SUPFAM" id="SSF57997">
    <property type="entry name" value="Tropomyosin"/>
    <property type="match status" value="1"/>
</dbReference>
<dbReference type="EMBL" id="CP003531">
    <property type="protein sequence ID" value="AFK51725.1"/>
    <property type="molecule type" value="Genomic_DNA"/>
</dbReference>
<dbReference type="PANTHER" id="PTHR40727">
    <property type="entry name" value="TRANSCRIPTION REGULATOR, ENCODED NEXT TO RECA SUPERFAMILY ATPASE-RELATED"/>
    <property type="match status" value="1"/>
</dbReference>
<proteinExistence type="predicted"/>
<feature type="coiled-coil region" evidence="1">
    <location>
        <begin position="124"/>
        <end position="200"/>
    </location>
</feature>
<dbReference type="STRING" id="1184251.TCELL_1302"/>
<dbReference type="Gene3D" id="1.20.5.1700">
    <property type="match status" value="1"/>
</dbReference>
<dbReference type="InterPro" id="IPR022285">
    <property type="entry name" value="CHP03879_regulat_dom_put"/>
</dbReference>
<gene>
    <name evidence="2" type="ordered locus">TCELL_1302</name>
</gene>
<accession>I3TG37</accession>
<dbReference type="RefSeq" id="WP_014737975.1">
    <property type="nucleotide sequence ID" value="NC_017954.1"/>
</dbReference>
<keyword evidence="3" id="KW-1185">Reference proteome</keyword>
<evidence type="ECO:0000256" key="1">
    <source>
        <dbReference type="SAM" id="Coils"/>
    </source>
</evidence>
<dbReference type="HOGENOM" id="CLU_109226_0_0_2"/>
<dbReference type="Proteomes" id="UP000005270">
    <property type="component" value="Chromosome"/>
</dbReference>
<reference evidence="2 3" key="1">
    <citation type="journal article" date="2012" name="J. Bacteriol.">
        <title>Complete genome sequence of the hyperthermophilic cellulolytic Crenarchaeon 'Thermogladius cellulolyticus' 1633.</title>
        <authorList>
            <person name="Mardanov A.V."/>
            <person name="Kochetkova T.V."/>
            <person name="Beletsky A.V."/>
            <person name="Bonch-Osmolovskaya E.A."/>
            <person name="Ravin N.V."/>
            <person name="Skryabin K.G."/>
        </authorList>
    </citation>
    <scope>NUCLEOTIDE SEQUENCE [LARGE SCALE GENOMIC DNA]</scope>
    <source>
        <strain evidence="3">DSM 22663 / VKM B-2946 / 1633</strain>
    </source>
</reference>
<evidence type="ECO:0000313" key="2">
    <source>
        <dbReference type="EMBL" id="AFK51725.1"/>
    </source>
</evidence>
<dbReference type="GeneID" id="13013624"/>
<organism evidence="2 3">
    <name type="scientific">Thermogladius calderae (strain DSM 22663 / VKM B-2946 / 1633)</name>
    <dbReference type="NCBI Taxonomy" id="1184251"/>
    <lineage>
        <taxon>Archaea</taxon>
        <taxon>Thermoproteota</taxon>
        <taxon>Thermoprotei</taxon>
        <taxon>Desulfurococcales</taxon>
        <taxon>Desulfurococcaceae</taxon>
        <taxon>Thermogladius</taxon>
    </lineage>
</organism>
<sequence length="201" mass="22306">MYALSEFVIDFSDVPLNPFGTRDEQKLEAALIVGTLYSPEVVELLKDPVERTTWIDSLAVAAAAYAKYKAGKPVSKIAEEVGRSEHTIRAHIQGKTKAGKLIISTYEKLKAGTLRVAVPFVSGAPQVEAKTSELERKVQELTREKESLLAKVSELEKEVENLRRQLEACREESGKLSRVVEAVKSRLQALEEIKQLLSELA</sequence>
<dbReference type="InParanoid" id="I3TG37"/>